<comment type="caution">
    <text evidence="1">The sequence shown here is derived from an EMBL/GenBank/DDBJ whole genome shotgun (WGS) entry which is preliminary data.</text>
</comment>
<keyword evidence="2" id="KW-1185">Reference proteome</keyword>
<reference evidence="1" key="1">
    <citation type="submission" date="2016-03" db="EMBL/GenBank/DDBJ databases">
        <title>Mechanisms controlling the formation of the plant cell surface in tip-growing cells are functionally conserved among land plants.</title>
        <authorList>
            <person name="Honkanen S."/>
            <person name="Jones V.A."/>
            <person name="Morieri G."/>
            <person name="Champion C."/>
            <person name="Hetherington A.J."/>
            <person name="Kelly S."/>
            <person name="Saint-Marcoux D."/>
            <person name="Proust H."/>
            <person name="Prescott H."/>
            <person name="Dolan L."/>
        </authorList>
    </citation>
    <scope>NUCLEOTIDE SEQUENCE [LARGE SCALE GENOMIC DNA]</scope>
    <source>
        <tissue evidence="1">Whole gametophyte</tissue>
    </source>
</reference>
<dbReference type="AlphaFoldDB" id="A0A176WBW9"/>
<accession>A0A176WBW9</accession>
<gene>
    <name evidence="1" type="ORF">AXG93_246s1140</name>
</gene>
<name>A0A176WBW9_MARPO</name>
<dbReference type="Proteomes" id="UP000077202">
    <property type="component" value="Unassembled WGS sequence"/>
</dbReference>
<evidence type="ECO:0000313" key="1">
    <source>
        <dbReference type="EMBL" id="OAE30143.1"/>
    </source>
</evidence>
<sequence>MTFVYLVTVGANRSRFFVKKEEQDDEEVSIFESLVGSWGLILEIRDRGIEGGMKKREGALLLHSERARPHIMKKKESPRKLTSARKRACVLYLVSGMGDRSYERERKGHSVILPMFSLAEKGLDSLTCGQQKYDLSAAATTPCRRVQEPVPAEPSSGDFPMISSFKPLCPSLTLKEKEGRKDGRVIRASGSSPKCSSPAVQNWRGYGSNEMLAGVESSLDSSGVHLLFKSSISLDLASPSAYSNCSHVGGNFNAIAVLMHTLPEVVWSR</sequence>
<dbReference type="EMBL" id="LVLJ01001352">
    <property type="protein sequence ID" value="OAE30143.1"/>
    <property type="molecule type" value="Genomic_DNA"/>
</dbReference>
<protein>
    <submittedName>
        <fullName evidence="1">Uncharacterized protein</fullName>
    </submittedName>
</protein>
<evidence type="ECO:0000313" key="2">
    <source>
        <dbReference type="Proteomes" id="UP000077202"/>
    </source>
</evidence>
<organism evidence="1 2">
    <name type="scientific">Marchantia polymorpha subsp. ruderalis</name>
    <dbReference type="NCBI Taxonomy" id="1480154"/>
    <lineage>
        <taxon>Eukaryota</taxon>
        <taxon>Viridiplantae</taxon>
        <taxon>Streptophyta</taxon>
        <taxon>Embryophyta</taxon>
        <taxon>Marchantiophyta</taxon>
        <taxon>Marchantiopsida</taxon>
        <taxon>Marchantiidae</taxon>
        <taxon>Marchantiales</taxon>
        <taxon>Marchantiaceae</taxon>
        <taxon>Marchantia</taxon>
    </lineage>
</organism>
<proteinExistence type="predicted"/>